<reference evidence="2 3" key="1">
    <citation type="submission" date="2005-09" db="EMBL/GenBank/DDBJ databases">
        <authorList>
            <person name="Woods D.E."/>
            <person name="Nierman W.C."/>
        </authorList>
    </citation>
    <scope>NUCLEOTIDE SEQUENCE [LARGE SCALE GENOMIC DNA]</scope>
    <source>
        <strain evidence="2 3">1710b</strain>
    </source>
</reference>
<proteinExistence type="predicted"/>
<evidence type="ECO:0000313" key="2">
    <source>
        <dbReference type="EMBL" id="ABA50340.1"/>
    </source>
</evidence>
<gene>
    <name evidence="2" type="ordered locus">BURPS1710b_1662</name>
</gene>
<dbReference type="EMBL" id="CP000124">
    <property type="protein sequence ID" value="ABA50340.1"/>
    <property type="molecule type" value="Genomic_DNA"/>
</dbReference>
<dbReference type="EnsemblBacteria" id="ABA50340">
    <property type="protein sequence ID" value="ABA50340"/>
    <property type="gene ID" value="BURPS1710b_1662"/>
</dbReference>
<dbReference type="AlphaFoldDB" id="Q3JTN8"/>
<feature type="region of interest" description="Disordered" evidence="1">
    <location>
        <begin position="1"/>
        <end position="24"/>
    </location>
</feature>
<dbReference type="KEGG" id="bpm:BURPS1710b_1662"/>
<evidence type="ECO:0000256" key="1">
    <source>
        <dbReference type="SAM" id="MobiDB-lite"/>
    </source>
</evidence>
<protein>
    <submittedName>
        <fullName evidence="2">Gp47</fullName>
    </submittedName>
</protein>
<organism evidence="2 3">
    <name type="scientific">Burkholderia pseudomallei (strain 1710b)</name>
    <dbReference type="NCBI Taxonomy" id="320372"/>
    <lineage>
        <taxon>Bacteria</taxon>
        <taxon>Pseudomonadati</taxon>
        <taxon>Pseudomonadota</taxon>
        <taxon>Betaproteobacteria</taxon>
        <taxon>Burkholderiales</taxon>
        <taxon>Burkholderiaceae</taxon>
        <taxon>Burkholderia</taxon>
        <taxon>pseudomallei group</taxon>
    </lineage>
</organism>
<accession>Q3JTN8</accession>
<sequence>MSALESPSELTPVRASTFSNSNDAHEGQVMKELQQAISTAFSNIVAAGAIEKAIEEKLTKTITSILDEELRSYSTFSEQLKKHVKTALQVDFHNLGLPGYNDLILKIIRQQVDAQLNATIKTQIEKQMKELLAPAPDEIKLSQLVEEFIKDEHTNRQYRPCSCDESDRITLIVREASITSSKFYHIYLDKESDTEHYKCPYQIDVHDGQVYSVQIDQKDPSKALFVGPMHGFKRRLFQLYAAGTKLIIDGDENSINTYYPGRDY</sequence>
<evidence type="ECO:0000313" key="3">
    <source>
        <dbReference type="Proteomes" id="UP000002700"/>
    </source>
</evidence>
<dbReference type="HOGENOM" id="CLU_103302_0_0_4"/>
<dbReference type="Proteomes" id="UP000002700">
    <property type="component" value="Chromosome I"/>
</dbReference>
<name>Q3JTN8_BURP1</name>